<evidence type="ECO:0000256" key="1">
    <source>
        <dbReference type="ARBA" id="ARBA00010016"/>
    </source>
</evidence>
<dbReference type="Gramene" id="BGIOSGA007925-TA">
    <property type="protein sequence ID" value="BGIOSGA007925-PA"/>
    <property type="gene ID" value="BGIOSGA007925"/>
</dbReference>
<name>B8AFB1_ORYSI</name>
<dbReference type="Pfam" id="PF04484">
    <property type="entry name" value="QWRF"/>
    <property type="match status" value="1"/>
</dbReference>
<comment type="similarity">
    <text evidence="1">Belongs to the QWRF family.</text>
</comment>
<dbReference type="STRING" id="39946.B8AFB1"/>
<dbReference type="GO" id="GO:0005737">
    <property type="term" value="C:cytoplasm"/>
    <property type="evidence" value="ECO:0007669"/>
    <property type="project" value="TreeGrafter"/>
</dbReference>
<proteinExistence type="inferred from homology"/>
<evidence type="ECO:0000256" key="2">
    <source>
        <dbReference type="SAM" id="MobiDB-lite"/>
    </source>
</evidence>
<dbReference type="InterPro" id="IPR007573">
    <property type="entry name" value="QWRF"/>
</dbReference>
<keyword evidence="4" id="KW-1185">Reference proteome</keyword>
<dbReference type="EMBL" id="CM000127">
    <property type="protein sequence ID" value="EEC72878.1"/>
    <property type="molecule type" value="Genomic_DNA"/>
</dbReference>
<dbReference type="PANTHER" id="PTHR31807">
    <property type="entry name" value="AUGMIN FAMILY MEMBER"/>
    <property type="match status" value="1"/>
</dbReference>
<protein>
    <submittedName>
        <fullName evidence="3">Uncharacterized protein</fullName>
    </submittedName>
</protein>
<dbReference type="GO" id="GO:0051225">
    <property type="term" value="P:spindle assembly"/>
    <property type="evidence" value="ECO:0007669"/>
    <property type="project" value="TreeGrafter"/>
</dbReference>
<feature type="compositionally biased region" description="Acidic residues" evidence="2">
    <location>
        <begin position="168"/>
        <end position="207"/>
    </location>
</feature>
<dbReference type="Proteomes" id="UP000007015">
    <property type="component" value="Chromosome 2"/>
</dbReference>
<dbReference type="PANTHER" id="PTHR31807:SF55">
    <property type="entry name" value="OS09G0422600 PROTEIN"/>
    <property type="match status" value="1"/>
</dbReference>
<evidence type="ECO:0000313" key="3">
    <source>
        <dbReference type="EMBL" id="EEC72878.1"/>
    </source>
</evidence>
<evidence type="ECO:0000313" key="4">
    <source>
        <dbReference type="Proteomes" id="UP000007015"/>
    </source>
</evidence>
<feature type="compositionally biased region" description="Polar residues" evidence="2">
    <location>
        <begin position="222"/>
        <end position="233"/>
    </location>
</feature>
<organism evidence="3 4">
    <name type="scientific">Oryza sativa subsp. indica</name>
    <name type="common">Rice</name>
    <dbReference type="NCBI Taxonomy" id="39946"/>
    <lineage>
        <taxon>Eukaryota</taxon>
        <taxon>Viridiplantae</taxon>
        <taxon>Streptophyta</taxon>
        <taxon>Embryophyta</taxon>
        <taxon>Tracheophyta</taxon>
        <taxon>Spermatophyta</taxon>
        <taxon>Magnoliopsida</taxon>
        <taxon>Liliopsida</taxon>
        <taxon>Poales</taxon>
        <taxon>Poaceae</taxon>
        <taxon>BOP clade</taxon>
        <taxon>Oryzoideae</taxon>
        <taxon>Oryzeae</taxon>
        <taxon>Oryzinae</taxon>
        <taxon>Oryza</taxon>
        <taxon>Oryza sativa</taxon>
    </lineage>
</organism>
<reference evidence="3 4" key="1">
    <citation type="journal article" date="2005" name="PLoS Biol.">
        <title>The genomes of Oryza sativa: a history of duplications.</title>
        <authorList>
            <person name="Yu J."/>
            <person name="Wang J."/>
            <person name="Lin W."/>
            <person name="Li S."/>
            <person name="Li H."/>
            <person name="Zhou J."/>
            <person name="Ni P."/>
            <person name="Dong W."/>
            <person name="Hu S."/>
            <person name="Zeng C."/>
            <person name="Zhang J."/>
            <person name="Zhang Y."/>
            <person name="Li R."/>
            <person name="Xu Z."/>
            <person name="Li S."/>
            <person name="Li X."/>
            <person name="Zheng H."/>
            <person name="Cong L."/>
            <person name="Lin L."/>
            <person name="Yin J."/>
            <person name="Geng J."/>
            <person name="Li G."/>
            <person name="Shi J."/>
            <person name="Liu J."/>
            <person name="Lv H."/>
            <person name="Li J."/>
            <person name="Wang J."/>
            <person name="Deng Y."/>
            <person name="Ran L."/>
            <person name="Shi X."/>
            <person name="Wang X."/>
            <person name="Wu Q."/>
            <person name="Li C."/>
            <person name="Ren X."/>
            <person name="Wang J."/>
            <person name="Wang X."/>
            <person name="Li D."/>
            <person name="Liu D."/>
            <person name="Zhang X."/>
            <person name="Ji Z."/>
            <person name="Zhao W."/>
            <person name="Sun Y."/>
            <person name="Zhang Z."/>
            <person name="Bao J."/>
            <person name="Han Y."/>
            <person name="Dong L."/>
            <person name="Ji J."/>
            <person name="Chen P."/>
            <person name="Wu S."/>
            <person name="Liu J."/>
            <person name="Xiao Y."/>
            <person name="Bu D."/>
            <person name="Tan J."/>
            <person name="Yang L."/>
            <person name="Ye C."/>
            <person name="Zhang J."/>
            <person name="Xu J."/>
            <person name="Zhou Y."/>
            <person name="Yu Y."/>
            <person name="Zhang B."/>
            <person name="Zhuang S."/>
            <person name="Wei H."/>
            <person name="Liu B."/>
            <person name="Lei M."/>
            <person name="Yu H."/>
            <person name="Li Y."/>
            <person name="Xu H."/>
            <person name="Wei S."/>
            <person name="He X."/>
            <person name="Fang L."/>
            <person name="Zhang Z."/>
            <person name="Zhang Y."/>
            <person name="Huang X."/>
            <person name="Su Z."/>
            <person name="Tong W."/>
            <person name="Li J."/>
            <person name="Tong Z."/>
            <person name="Li S."/>
            <person name="Ye J."/>
            <person name="Wang L."/>
            <person name="Fang L."/>
            <person name="Lei T."/>
            <person name="Chen C."/>
            <person name="Chen H."/>
            <person name="Xu Z."/>
            <person name="Li H."/>
            <person name="Huang H."/>
            <person name="Zhang F."/>
            <person name="Xu H."/>
            <person name="Li N."/>
            <person name="Zhao C."/>
            <person name="Li S."/>
            <person name="Dong L."/>
            <person name="Huang Y."/>
            <person name="Li L."/>
            <person name="Xi Y."/>
            <person name="Qi Q."/>
            <person name="Li W."/>
            <person name="Zhang B."/>
            <person name="Hu W."/>
            <person name="Zhang Y."/>
            <person name="Tian X."/>
            <person name="Jiao Y."/>
            <person name="Liang X."/>
            <person name="Jin J."/>
            <person name="Gao L."/>
            <person name="Zheng W."/>
            <person name="Hao B."/>
            <person name="Liu S."/>
            <person name="Wang W."/>
            <person name="Yuan L."/>
            <person name="Cao M."/>
            <person name="McDermott J."/>
            <person name="Samudrala R."/>
            <person name="Wang J."/>
            <person name="Wong G.K."/>
            <person name="Yang H."/>
        </authorList>
    </citation>
    <scope>NUCLEOTIDE SEQUENCE [LARGE SCALE GENOMIC DNA]</scope>
    <source>
        <strain evidence="4">cv. 93-11</strain>
    </source>
</reference>
<gene>
    <name evidence="3" type="ORF">OsI_06655</name>
</gene>
<dbReference type="AlphaFoldDB" id="B8AFB1"/>
<dbReference type="GO" id="GO:0005880">
    <property type="term" value="C:nuclear microtubule"/>
    <property type="evidence" value="ECO:0007669"/>
    <property type="project" value="TreeGrafter"/>
</dbReference>
<accession>B8AFB1</accession>
<dbReference type="HOGENOM" id="CLU_652814_0_0_1"/>
<sequence>MADKDVAVIAGKEEVGDEATAAAALIADKEEVGDEATASATVNGPDKGTRRKVRVMVSVVHEVKAAAARGILRCHKARSGSRSRPSMRSSPRRRCIILQIPLEYYRIKKDYEMLRLMHSCMRTHDEFQKRIVKRKAWIRSELEKKGYIDIDESNAATFTPIHWREELVTEDEESDNDGDDEDDFSEGEEESEEDDDDNGDNEEEVSNDDTTRRTTLKTMTTASPASTAFQSPLRTRPLAPCRSRCCSTGQSGVAPPVFNYIVDARKGKKSASQIENIHQLRLLYDRCLQWQVVNARSEDTLTFQKSSIESIVYSVWKSIVQLRDSVTVRRIDVQVLQQELKLYYILKEQYSLIDSFLAYEQKGLRADTLSAAKRMEDNMMYPIKDQETMLAVPMDMNRQQDTVCSKEILQHQNSTILDRLI</sequence>
<dbReference type="GO" id="GO:0008017">
    <property type="term" value="F:microtubule binding"/>
    <property type="evidence" value="ECO:0007669"/>
    <property type="project" value="TreeGrafter"/>
</dbReference>
<feature type="region of interest" description="Disordered" evidence="2">
    <location>
        <begin position="161"/>
        <end position="233"/>
    </location>
</feature>